<dbReference type="EMBL" id="RKLU01000002">
    <property type="protein sequence ID" value="TQQ83002.1"/>
    <property type="molecule type" value="Genomic_DNA"/>
</dbReference>
<name>A0A8J8PD41_9EURY</name>
<evidence type="ECO:0000313" key="1">
    <source>
        <dbReference type="EMBL" id="TQQ83002.1"/>
    </source>
</evidence>
<accession>A0A8J8PD41</accession>
<dbReference type="Proteomes" id="UP000705823">
    <property type="component" value="Unassembled WGS sequence"/>
</dbReference>
<protein>
    <submittedName>
        <fullName evidence="1">Uncharacterized protein</fullName>
    </submittedName>
</protein>
<evidence type="ECO:0000313" key="2">
    <source>
        <dbReference type="Proteomes" id="UP000705823"/>
    </source>
</evidence>
<gene>
    <name evidence="1" type="ORF">EGH24_06105</name>
</gene>
<dbReference type="RefSeq" id="WP_142979266.1">
    <property type="nucleotide sequence ID" value="NZ_RKLU01000002.1"/>
</dbReference>
<proteinExistence type="predicted"/>
<organism evidence="1 2">
    <name type="scientific">Halonotius terrestris</name>
    <dbReference type="NCBI Taxonomy" id="2487750"/>
    <lineage>
        <taxon>Archaea</taxon>
        <taxon>Methanobacteriati</taxon>
        <taxon>Methanobacteriota</taxon>
        <taxon>Stenosarchaea group</taxon>
        <taxon>Halobacteria</taxon>
        <taxon>Halobacteriales</taxon>
        <taxon>Haloferacaceae</taxon>
        <taxon>Halonotius</taxon>
    </lineage>
</organism>
<sequence length="461" mass="53735">MTLGVYFAGKHVQNIERISSKFTTNEDQVFNRLDDLSIDELKECSAREIEVYARKKIASEWDIDHSKVNEPINIIPVGPNPSADLERWRITIPQAEGHFPLFRLLESKEDSEGDIAEDIFHETGHKLSGIFEGDQDRYKTVAQYLYRESVAMGAVLLLKDIDQLSSYYKSCNSRLEELESESPESHIASLLKITDELTEVLDFAESRLRDVSDYTKDGFDLRREYDDFVMEVDERVRDFKQKHENNGNIPEYYITNDKSVIKKTLDDIFLFTRVLPPSMNEKASLKIIKAPEESSYEYHLKHHTLNYAQPFFENAGFTSQKEGRLLLNLLASPSEYYYLSPPELKQATREYIQEARETLELVDIDNIKRYRTYLLNHDIGNSTMAGHILGYQLGRNIHRSDQYKFENLVKMTEDEAIQKLEPIMKETMEEFGLDIPLDNKIKDSVLEDHRIEYKNLVTHQF</sequence>
<reference evidence="1" key="1">
    <citation type="submission" date="2019-02" db="EMBL/GenBank/DDBJ databases">
        <title>Halonotius sp. a new haloarchaeum isolated from saline soil.</title>
        <authorList>
            <person name="Duran-Viseras A."/>
            <person name="Sanchez-Porro C."/>
            <person name="Ventosa A."/>
        </authorList>
    </citation>
    <scope>NUCLEOTIDE SEQUENCE</scope>
    <source>
        <strain evidence="1">F15B</strain>
    </source>
</reference>
<comment type="caution">
    <text evidence="1">The sequence shown here is derived from an EMBL/GenBank/DDBJ whole genome shotgun (WGS) entry which is preliminary data.</text>
</comment>
<dbReference type="AlphaFoldDB" id="A0A8J8PD41"/>
<keyword evidence="2" id="KW-1185">Reference proteome</keyword>